<dbReference type="eggNOG" id="COG0202">
    <property type="taxonomic scope" value="Bacteria"/>
</dbReference>
<feature type="region of interest" description="Alpha N-terminal domain (alpha-NTD)" evidence="11">
    <location>
        <begin position="1"/>
        <end position="234"/>
    </location>
</feature>
<evidence type="ECO:0000256" key="5">
    <source>
        <dbReference type="ARBA" id="ARBA00022679"/>
    </source>
</evidence>
<evidence type="ECO:0000313" key="14">
    <source>
        <dbReference type="Proteomes" id="UP000054075"/>
    </source>
</evidence>
<feature type="domain" description="DNA-directed RNA polymerase RpoA/D/Rpb3-type" evidence="12">
    <location>
        <begin position="23"/>
        <end position="233"/>
    </location>
</feature>
<evidence type="ECO:0000256" key="6">
    <source>
        <dbReference type="ARBA" id="ARBA00022695"/>
    </source>
</evidence>
<comment type="subunit">
    <text evidence="11">Homodimer. The RNAP catalytic core consists of 2 alpha, 1 beta, 1 beta' and 1 omega subunit. When a sigma factor is associated with the core the holoenzyme is formed, which can initiate transcription.</text>
</comment>
<feature type="region of interest" description="Alpha C-terminal domain (alpha-CTD)" evidence="11">
    <location>
        <begin position="248"/>
        <end position="348"/>
    </location>
</feature>
<dbReference type="GO" id="GO:0003899">
    <property type="term" value="F:DNA-directed RNA polymerase activity"/>
    <property type="evidence" value="ECO:0007669"/>
    <property type="project" value="UniProtKB-UniRule"/>
</dbReference>
<dbReference type="AlphaFoldDB" id="A8PNM6"/>
<reference evidence="13" key="2">
    <citation type="submission" date="2007-10" db="EMBL/GenBank/DDBJ databases">
        <authorList>
            <person name="Myers G.S."/>
        </authorList>
    </citation>
    <scope>NUCLEOTIDE SEQUENCE [LARGE SCALE GENOMIC DNA]</scope>
</reference>
<comment type="similarity">
    <text evidence="1 11">Belongs to the RNA polymerase alpha chain family.</text>
</comment>
<dbReference type="InterPro" id="IPR036643">
    <property type="entry name" value="RNApol_insert_sf"/>
</dbReference>
<dbReference type="InterPro" id="IPR011773">
    <property type="entry name" value="DNA-dir_RpoA"/>
</dbReference>
<evidence type="ECO:0000256" key="1">
    <source>
        <dbReference type="ARBA" id="ARBA00007123"/>
    </source>
</evidence>
<evidence type="ECO:0000256" key="4">
    <source>
        <dbReference type="ARBA" id="ARBA00022478"/>
    </source>
</evidence>
<dbReference type="SUPFAM" id="SSF47789">
    <property type="entry name" value="C-terminal domain of RNA polymerase alpha subunit"/>
    <property type="match status" value="1"/>
</dbReference>
<evidence type="ECO:0000256" key="10">
    <source>
        <dbReference type="ARBA" id="ARBA00048552"/>
    </source>
</evidence>
<proteinExistence type="inferred from homology"/>
<gene>
    <name evidence="11 13" type="primary">rpoA</name>
    <name evidence="13" type="ORF">RICGR_1048</name>
</gene>
<dbReference type="SUPFAM" id="SSF56553">
    <property type="entry name" value="Insert subdomain of RNA polymerase alpha subunit"/>
    <property type="match status" value="1"/>
</dbReference>
<dbReference type="CDD" id="cd06928">
    <property type="entry name" value="RNAP_alpha_NTD"/>
    <property type="match status" value="1"/>
</dbReference>
<comment type="function">
    <text evidence="11">DNA-dependent RNA polymerase catalyzes the transcription of DNA into RNA using the four ribonucleoside triphosphates as substrates.</text>
</comment>
<dbReference type="GO" id="GO:0000428">
    <property type="term" value="C:DNA-directed RNA polymerase complex"/>
    <property type="evidence" value="ECO:0007669"/>
    <property type="project" value="UniProtKB-KW"/>
</dbReference>
<dbReference type="Pfam" id="PF03118">
    <property type="entry name" value="RNA_pol_A_CTD"/>
    <property type="match status" value="1"/>
</dbReference>
<dbReference type="SMART" id="SM00662">
    <property type="entry name" value="RPOLD"/>
    <property type="match status" value="1"/>
</dbReference>
<organism evidence="13 14">
    <name type="scientific">Rickettsiella grylli</name>
    <dbReference type="NCBI Taxonomy" id="59196"/>
    <lineage>
        <taxon>Bacteria</taxon>
        <taxon>Pseudomonadati</taxon>
        <taxon>Pseudomonadota</taxon>
        <taxon>Gammaproteobacteria</taxon>
        <taxon>Legionellales</taxon>
        <taxon>Coxiellaceae</taxon>
        <taxon>Rickettsiella</taxon>
    </lineage>
</organism>
<accession>A8PNM6</accession>
<dbReference type="EMBL" id="AAQJ02000001">
    <property type="protein sequence ID" value="EDP46735.1"/>
    <property type="molecule type" value="Genomic_DNA"/>
</dbReference>
<comment type="catalytic activity">
    <reaction evidence="10 11">
        <text>RNA(n) + a ribonucleoside 5'-triphosphate = RNA(n+1) + diphosphate</text>
        <dbReference type="Rhea" id="RHEA:21248"/>
        <dbReference type="Rhea" id="RHEA-COMP:14527"/>
        <dbReference type="Rhea" id="RHEA-COMP:17342"/>
        <dbReference type="ChEBI" id="CHEBI:33019"/>
        <dbReference type="ChEBI" id="CHEBI:61557"/>
        <dbReference type="ChEBI" id="CHEBI:140395"/>
        <dbReference type="EC" id="2.7.7.6"/>
    </reaction>
</comment>
<dbReference type="GO" id="GO:0006351">
    <property type="term" value="P:DNA-templated transcription"/>
    <property type="evidence" value="ECO:0007669"/>
    <property type="project" value="UniProtKB-UniRule"/>
</dbReference>
<evidence type="ECO:0000259" key="12">
    <source>
        <dbReference type="SMART" id="SM00662"/>
    </source>
</evidence>
<keyword evidence="5 11" id="KW-0808">Transferase</keyword>
<reference evidence="13" key="1">
    <citation type="submission" date="2006-04" db="EMBL/GenBank/DDBJ databases">
        <authorList>
            <person name="Seshadri R."/>
            <person name="Federici B.A."/>
        </authorList>
    </citation>
    <scope>NUCLEOTIDE SEQUENCE [LARGE SCALE GENOMIC DNA]</scope>
</reference>
<dbReference type="OrthoDB" id="9805706at2"/>
<keyword evidence="4 11" id="KW-0240">DNA-directed RNA polymerase</keyword>
<dbReference type="Gene3D" id="3.30.1360.10">
    <property type="entry name" value="RNA polymerase, RBP11-like subunit"/>
    <property type="match status" value="1"/>
</dbReference>
<sequence>MSTNVKKFLTPQTIEVQTIAPNRSLITLQPFEAGFGHTLGNALRRVLLSSMPGCAVVEAKIEGVLHEYSSLEGVQEDIIDILLNLKGVAFQMHGKEEVTLELIKNTVGPVCAGDITLPSDIEVKNPDFVIAHLTKPKEFKMTLKVARGRGYQPASLRKADERFVSEVGALQLDARFNPILRATYSVENARVEQRTDLDKLVIDLETNGTIDPEEAIRRAATIIQEQLRTFVELKHETEEEVVDEFVDINPMLLLPVDELELTVRAANCLKAEHIYRIADLVTKTESELLSTPNLGKVSLWEIKTALQKRGLSLGMEVPIQQLASLKKSLEATEETGKLEKTEDINKIN</sequence>
<evidence type="ECO:0000256" key="3">
    <source>
        <dbReference type="ARBA" id="ARBA00015972"/>
    </source>
</evidence>
<dbReference type="NCBIfam" id="TIGR02027">
    <property type="entry name" value="rpoA"/>
    <property type="match status" value="1"/>
</dbReference>
<evidence type="ECO:0000256" key="9">
    <source>
        <dbReference type="ARBA" id="ARBA00033070"/>
    </source>
</evidence>
<dbReference type="RefSeq" id="WP_006035706.1">
    <property type="nucleotide sequence ID" value="NZ_AAQJ02000001.1"/>
</dbReference>
<keyword evidence="6 11" id="KW-0548">Nucleotidyltransferase</keyword>
<dbReference type="GO" id="GO:0046983">
    <property type="term" value="F:protein dimerization activity"/>
    <property type="evidence" value="ECO:0007669"/>
    <property type="project" value="InterPro"/>
</dbReference>
<dbReference type="SUPFAM" id="SSF55257">
    <property type="entry name" value="RBP11-like subunits of RNA polymerase"/>
    <property type="match status" value="1"/>
</dbReference>
<dbReference type="Pfam" id="PF01000">
    <property type="entry name" value="RNA_pol_A_bac"/>
    <property type="match status" value="1"/>
</dbReference>
<dbReference type="Pfam" id="PF01193">
    <property type="entry name" value="RNA_pol_L"/>
    <property type="match status" value="1"/>
</dbReference>
<dbReference type="InterPro" id="IPR011262">
    <property type="entry name" value="DNA-dir_RNA_pol_insert"/>
</dbReference>
<comment type="domain">
    <text evidence="11">The N-terminal domain is essential for RNAP assembly and basal transcription, whereas the C-terminal domain is involved in interaction with transcriptional regulators and with upstream promoter elements.</text>
</comment>
<evidence type="ECO:0000256" key="7">
    <source>
        <dbReference type="ARBA" id="ARBA00023163"/>
    </source>
</evidence>
<evidence type="ECO:0000313" key="13">
    <source>
        <dbReference type="EMBL" id="EDP46735.1"/>
    </source>
</evidence>
<dbReference type="EC" id="2.7.7.6" evidence="2 11"/>
<dbReference type="InterPro" id="IPR036603">
    <property type="entry name" value="RBP11-like"/>
</dbReference>
<evidence type="ECO:0000256" key="8">
    <source>
        <dbReference type="ARBA" id="ARBA00032524"/>
    </source>
</evidence>
<dbReference type="STRING" id="59196.RICGR_1048"/>
<dbReference type="Gene3D" id="1.10.150.20">
    <property type="entry name" value="5' to 3' exonuclease, C-terminal subdomain"/>
    <property type="match status" value="1"/>
</dbReference>
<dbReference type="NCBIfam" id="NF003513">
    <property type="entry name" value="PRK05182.1-2"/>
    <property type="match status" value="1"/>
</dbReference>
<keyword evidence="14" id="KW-1185">Reference proteome</keyword>
<dbReference type="Gene3D" id="2.170.120.12">
    <property type="entry name" value="DNA-directed RNA polymerase, insert domain"/>
    <property type="match status" value="1"/>
</dbReference>
<dbReference type="InterPro" id="IPR011263">
    <property type="entry name" value="DNA-dir_RNA_pol_RpoA/D/Rpb3"/>
</dbReference>
<evidence type="ECO:0000256" key="2">
    <source>
        <dbReference type="ARBA" id="ARBA00012418"/>
    </source>
</evidence>
<evidence type="ECO:0000256" key="11">
    <source>
        <dbReference type="HAMAP-Rule" id="MF_00059"/>
    </source>
</evidence>
<dbReference type="FunFam" id="2.170.120.12:FF:000001">
    <property type="entry name" value="DNA-directed RNA polymerase subunit alpha"/>
    <property type="match status" value="1"/>
</dbReference>
<dbReference type="GO" id="GO:0005737">
    <property type="term" value="C:cytoplasm"/>
    <property type="evidence" value="ECO:0007669"/>
    <property type="project" value="UniProtKB-ARBA"/>
</dbReference>
<dbReference type="InterPro" id="IPR011260">
    <property type="entry name" value="RNAP_asu_C"/>
</dbReference>
<name>A8PNM6_9COXI</name>
<dbReference type="GO" id="GO:0003677">
    <property type="term" value="F:DNA binding"/>
    <property type="evidence" value="ECO:0007669"/>
    <property type="project" value="UniProtKB-UniRule"/>
</dbReference>
<dbReference type="HAMAP" id="MF_00059">
    <property type="entry name" value="RNApol_bact_RpoA"/>
    <property type="match status" value="1"/>
</dbReference>
<dbReference type="Proteomes" id="UP000054075">
    <property type="component" value="Unassembled WGS sequence"/>
</dbReference>
<keyword evidence="7 11" id="KW-0804">Transcription</keyword>
<protein>
    <recommendedName>
        <fullName evidence="3 11">DNA-directed RNA polymerase subunit alpha</fullName>
        <shortName evidence="11">RNAP subunit alpha</shortName>
        <ecNumber evidence="2 11">2.7.7.6</ecNumber>
    </recommendedName>
    <alternativeName>
        <fullName evidence="9 11">RNA polymerase subunit alpha</fullName>
    </alternativeName>
    <alternativeName>
        <fullName evidence="8 11">Transcriptase subunit alpha</fullName>
    </alternativeName>
</protein>
<comment type="caution">
    <text evidence="13">The sequence shown here is derived from an EMBL/GenBank/DDBJ whole genome shotgun (WGS) entry which is preliminary data.</text>
</comment>
<dbReference type="NCBIfam" id="NF003519">
    <property type="entry name" value="PRK05182.2-5"/>
    <property type="match status" value="1"/>
</dbReference>